<protein>
    <submittedName>
        <fullName evidence="1">Uncharacterized protein</fullName>
    </submittedName>
</protein>
<sequence length="96" mass="10140">MSNEQDSTKSATELIQPSINQSVAAAVQSATDLLKNISTIESTVIGVASAKWLAEPLNPAYQDIINNAKDNIEFAVKNLKDVGEAGASVISNLQPK</sequence>
<keyword evidence="2" id="KW-1185">Reference proteome</keyword>
<evidence type="ECO:0000313" key="2">
    <source>
        <dbReference type="Proteomes" id="UP001528823"/>
    </source>
</evidence>
<dbReference type="Proteomes" id="UP001528823">
    <property type="component" value="Unassembled WGS sequence"/>
</dbReference>
<organism evidence="1 2">
    <name type="scientific">Spartinivicinus poritis</name>
    <dbReference type="NCBI Taxonomy" id="2994640"/>
    <lineage>
        <taxon>Bacteria</taxon>
        <taxon>Pseudomonadati</taxon>
        <taxon>Pseudomonadota</taxon>
        <taxon>Gammaproteobacteria</taxon>
        <taxon>Oceanospirillales</taxon>
        <taxon>Zooshikellaceae</taxon>
        <taxon>Spartinivicinus</taxon>
    </lineage>
</organism>
<evidence type="ECO:0000313" key="1">
    <source>
        <dbReference type="EMBL" id="MDE1462167.1"/>
    </source>
</evidence>
<dbReference type="EMBL" id="JAPMOU010000009">
    <property type="protein sequence ID" value="MDE1462167.1"/>
    <property type="molecule type" value="Genomic_DNA"/>
</dbReference>
<proteinExistence type="predicted"/>
<reference evidence="1 2" key="1">
    <citation type="submission" date="2022-11" db="EMBL/GenBank/DDBJ databases">
        <title>Spartinivicinus poritis sp. nov., isolated from scleractinian coral Porites lutea.</title>
        <authorList>
            <person name="Zhang G."/>
            <person name="Cai L."/>
            <person name="Wei Q."/>
        </authorList>
    </citation>
    <scope>NUCLEOTIDE SEQUENCE [LARGE SCALE GENOMIC DNA]</scope>
    <source>
        <strain evidence="1 2">A2-2</strain>
    </source>
</reference>
<comment type="caution">
    <text evidence="1">The sequence shown here is derived from an EMBL/GenBank/DDBJ whole genome shotgun (WGS) entry which is preliminary data.</text>
</comment>
<accession>A0ABT5U775</accession>
<name>A0ABT5U775_9GAMM</name>
<gene>
    <name evidence="1" type="ORF">ORQ98_09295</name>
</gene>
<dbReference type="RefSeq" id="WP_274688526.1">
    <property type="nucleotide sequence ID" value="NZ_JAPMOU010000009.1"/>
</dbReference>